<dbReference type="PANTHER" id="PTHR43823">
    <property type="entry name" value="SPORULATION PROTEIN YKVU"/>
    <property type="match status" value="1"/>
</dbReference>
<dbReference type="EMBL" id="JAKNDN010000017">
    <property type="protein sequence ID" value="MCG4960146.1"/>
    <property type="molecule type" value="Genomic_DNA"/>
</dbReference>
<comment type="caution">
    <text evidence="7">The sequence shown here is derived from an EMBL/GenBank/DDBJ whole genome shotgun (WGS) entry which is preliminary data.</text>
</comment>
<dbReference type="InterPro" id="IPR051327">
    <property type="entry name" value="MATE_MepA_subfamily"/>
</dbReference>
<evidence type="ECO:0000256" key="6">
    <source>
        <dbReference type="SAM" id="Phobius"/>
    </source>
</evidence>
<dbReference type="AlphaFoldDB" id="A0AAW5CBR6"/>
<keyword evidence="4 6" id="KW-1133">Transmembrane helix</keyword>
<comment type="subcellular location">
    <subcellularLocation>
        <location evidence="1">Cell membrane</location>
        <topology evidence="1">Multi-pass membrane protein</topology>
    </subcellularLocation>
</comment>
<evidence type="ECO:0000256" key="5">
    <source>
        <dbReference type="ARBA" id="ARBA00023136"/>
    </source>
</evidence>
<evidence type="ECO:0000256" key="4">
    <source>
        <dbReference type="ARBA" id="ARBA00022989"/>
    </source>
</evidence>
<evidence type="ECO:0000313" key="7">
    <source>
        <dbReference type="EMBL" id="MCG4960146.1"/>
    </source>
</evidence>
<evidence type="ECO:0000256" key="3">
    <source>
        <dbReference type="ARBA" id="ARBA00022692"/>
    </source>
</evidence>
<feature type="transmembrane region" description="Helical" evidence="6">
    <location>
        <begin position="62"/>
        <end position="81"/>
    </location>
</feature>
<dbReference type="GO" id="GO:0005886">
    <property type="term" value="C:plasma membrane"/>
    <property type="evidence" value="ECO:0007669"/>
    <property type="project" value="UniProtKB-SubCell"/>
</dbReference>
<gene>
    <name evidence="7" type="ORF">L0P03_09820</name>
</gene>
<proteinExistence type="predicted"/>
<keyword evidence="2" id="KW-1003">Cell membrane</keyword>
<dbReference type="PANTHER" id="PTHR43823:SF3">
    <property type="entry name" value="MULTIDRUG EXPORT PROTEIN MEPA"/>
    <property type="match status" value="1"/>
</dbReference>
<dbReference type="Proteomes" id="UP001199750">
    <property type="component" value="Unassembled WGS sequence"/>
</dbReference>
<name>A0AAW5CBR6_9BACT</name>
<protein>
    <submittedName>
        <fullName evidence="7">Polysaccharide biosynthesis C-terminal domain-containing protein</fullName>
    </submittedName>
</protein>
<reference evidence="7" key="1">
    <citation type="submission" date="2022-01" db="EMBL/GenBank/DDBJ databases">
        <title>Collection of gut derived symbiotic bacterial strains cultured from healthy donors.</title>
        <authorList>
            <person name="Lin H."/>
            <person name="Kohout C."/>
            <person name="Waligurski E."/>
            <person name="Pamer E.G."/>
        </authorList>
    </citation>
    <scope>NUCLEOTIDE SEQUENCE</scope>
    <source>
        <strain evidence="7">DFI.1.149</strain>
    </source>
</reference>
<sequence>MKYGYVAWSTPFVIVSTAFSNLVRAKGKSTEALNGILIGTIQNIVLNRLFILWLGYRIAGAAWATAIGYTAANAYYVILLTGKDSHLTIFIACFNMRKETVGPFQAVIRLSCFAGLVWA</sequence>
<evidence type="ECO:0000313" key="8">
    <source>
        <dbReference type="Proteomes" id="UP001199750"/>
    </source>
</evidence>
<dbReference type="RefSeq" id="WP_202194383.1">
    <property type="nucleotide sequence ID" value="NZ_JADMSC010000002.1"/>
</dbReference>
<feature type="transmembrane region" description="Helical" evidence="6">
    <location>
        <begin position="35"/>
        <end position="56"/>
    </location>
</feature>
<feature type="transmembrane region" description="Helical" evidence="6">
    <location>
        <begin position="6"/>
        <end position="23"/>
    </location>
</feature>
<keyword evidence="3 6" id="KW-0812">Transmembrane</keyword>
<keyword evidence="5 6" id="KW-0472">Membrane</keyword>
<evidence type="ECO:0000256" key="1">
    <source>
        <dbReference type="ARBA" id="ARBA00004651"/>
    </source>
</evidence>
<accession>A0AAW5CBR6</accession>
<evidence type="ECO:0000256" key="2">
    <source>
        <dbReference type="ARBA" id="ARBA00022475"/>
    </source>
</evidence>
<organism evidence="7 8">
    <name type="scientific">Odoribacter splanchnicus</name>
    <dbReference type="NCBI Taxonomy" id="28118"/>
    <lineage>
        <taxon>Bacteria</taxon>
        <taxon>Pseudomonadati</taxon>
        <taxon>Bacteroidota</taxon>
        <taxon>Bacteroidia</taxon>
        <taxon>Bacteroidales</taxon>
        <taxon>Odoribacteraceae</taxon>
        <taxon>Odoribacter</taxon>
    </lineage>
</organism>